<sequence>MEVFIISDENTQSNPYNKYTIYAFLFLSFLAVPFGWNNTIHGISLIFLSLTFFLIGKKIQVMEKL</sequence>
<feature type="transmembrane region" description="Helical" evidence="1">
    <location>
        <begin position="19"/>
        <end position="36"/>
    </location>
</feature>
<keyword evidence="1" id="KW-0812">Transmembrane</keyword>
<dbReference type="EMBL" id="JXRR01000001">
    <property type="protein sequence ID" value="KIL52882.1"/>
    <property type="molecule type" value="Genomic_DNA"/>
</dbReference>
<accession>A0A0C2VVE4</accession>
<keyword evidence="1" id="KW-1133">Transmembrane helix</keyword>
<evidence type="ECO:0000313" key="2">
    <source>
        <dbReference type="EMBL" id="KIL52882.1"/>
    </source>
</evidence>
<comment type="caution">
    <text evidence="2">The sequence shown here is derived from an EMBL/GenBank/DDBJ whole genome shotgun (WGS) entry which is preliminary data.</text>
</comment>
<organism evidence="2 3">
    <name type="scientific">Jeotgalibacillus campisalis</name>
    <dbReference type="NCBI Taxonomy" id="220754"/>
    <lineage>
        <taxon>Bacteria</taxon>
        <taxon>Bacillati</taxon>
        <taxon>Bacillota</taxon>
        <taxon>Bacilli</taxon>
        <taxon>Bacillales</taxon>
        <taxon>Caryophanaceae</taxon>
        <taxon>Jeotgalibacillus</taxon>
    </lineage>
</organism>
<evidence type="ECO:0000313" key="3">
    <source>
        <dbReference type="Proteomes" id="UP000031972"/>
    </source>
</evidence>
<feature type="transmembrane region" description="Helical" evidence="1">
    <location>
        <begin position="42"/>
        <end position="59"/>
    </location>
</feature>
<keyword evidence="1" id="KW-0472">Membrane</keyword>
<evidence type="ECO:0000256" key="1">
    <source>
        <dbReference type="SAM" id="Phobius"/>
    </source>
</evidence>
<dbReference type="AlphaFoldDB" id="A0A0C2VVE4"/>
<name>A0A0C2VVE4_9BACL</name>
<gene>
    <name evidence="2" type="ORF">KR50_02110</name>
</gene>
<reference evidence="2 3" key="1">
    <citation type="submission" date="2015-01" db="EMBL/GenBank/DDBJ databases">
        <title>Jeotgalibacillus campisalis genome sequencing.</title>
        <authorList>
            <person name="Goh K.M."/>
            <person name="Chan K.-G."/>
            <person name="Yaakop A.S."/>
            <person name="Ee R."/>
            <person name="Gan H.M."/>
            <person name="Chan C.S."/>
        </authorList>
    </citation>
    <scope>NUCLEOTIDE SEQUENCE [LARGE SCALE GENOMIC DNA]</scope>
    <source>
        <strain evidence="2 3">SF-57</strain>
    </source>
</reference>
<dbReference type="Proteomes" id="UP000031972">
    <property type="component" value="Unassembled WGS sequence"/>
</dbReference>
<proteinExistence type="predicted"/>
<protein>
    <submittedName>
        <fullName evidence="2">Uncharacterized protein</fullName>
    </submittedName>
</protein>
<dbReference type="PATRIC" id="fig|220754.4.peg.214"/>
<keyword evidence="3" id="KW-1185">Reference proteome</keyword>